<accession>A0A3B6EEH1</accession>
<feature type="compositionally biased region" description="Basic residues" evidence="1">
    <location>
        <begin position="1"/>
        <end position="13"/>
    </location>
</feature>
<dbReference type="InterPro" id="IPR036047">
    <property type="entry name" value="F-box-like_dom_sf"/>
</dbReference>
<gene>
    <name evidence="2" type="primary">LOC123058159</name>
</gene>
<dbReference type="GeneID" id="123058159"/>
<evidence type="ECO:0000256" key="1">
    <source>
        <dbReference type="SAM" id="MobiDB-lite"/>
    </source>
</evidence>
<evidence type="ECO:0000313" key="2">
    <source>
        <dbReference type="EnsemblPlants" id="TraesCS3A02G151500.1.cds1"/>
    </source>
</evidence>
<protein>
    <recommendedName>
        <fullName evidence="4">F-box domain-containing protein</fullName>
    </recommendedName>
</protein>
<evidence type="ECO:0000313" key="3">
    <source>
        <dbReference type="Proteomes" id="UP000019116"/>
    </source>
</evidence>
<reference evidence="2" key="1">
    <citation type="submission" date="2018-08" db="EMBL/GenBank/DDBJ databases">
        <authorList>
            <person name="Rossello M."/>
        </authorList>
    </citation>
    <scope>NUCLEOTIDE SEQUENCE [LARGE SCALE GENOMIC DNA]</scope>
    <source>
        <strain evidence="2">cv. Chinese Spring</strain>
    </source>
</reference>
<proteinExistence type="predicted"/>
<dbReference type="SUPFAM" id="SSF81383">
    <property type="entry name" value="F-box domain"/>
    <property type="match status" value="1"/>
</dbReference>
<dbReference type="EnsemblPlants" id="TraesCS3A02G151500.1">
    <property type="protein sequence ID" value="TraesCS3A02G151500.1.cds1"/>
    <property type="gene ID" value="TraesCS3A02G151500"/>
</dbReference>
<dbReference type="Gramene" id="TraesCS3A03G0350400.1">
    <property type="protein sequence ID" value="TraesCS3A03G0350400.1.CDS1"/>
    <property type="gene ID" value="TraesCS3A03G0350400"/>
</dbReference>
<feature type="region of interest" description="Disordered" evidence="1">
    <location>
        <begin position="1"/>
        <end position="20"/>
    </location>
</feature>
<dbReference type="RefSeq" id="XP_044336911.1">
    <property type="nucleotide sequence ID" value="XM_044480976.1"/>
</dbReference>
<dbReference type="OMA" id="GSAYWKI"/>
<keyword evidence="3" id="KW-1185">Reference proteome</keyword>
<dbReference type="Gene3D" id="1.20.1280.50">
    <property type="match status" value="1"/>
</dbReference>
<organism evidence="2">
    <name type="scientific">Triticum aestivum</name>
    <name type="common">Wheat</name>
    <dbReference type="NCBI Taxonomy" id="4565"/>
    <lineage>
        <taxon>Eukaryota</taxon>
        <taxon>Viridiplantae</taxon>
        <taxon>Streptophyta</taxon>
        <taxon>Embryophyta</taxon>
        <taxon>Tracheophyta</taxon>
        <taxon>Spermatophyta</taxon>
        <taxon>Magnoliopsida</taxon>
        <taxon>Liliopsida</taxon>
        <taxon>Poales</taxon>
        <taxon>Poaceae</taxon>
        <taxon>BOP clade</taxon>
        <taxon>Pooideae</taxon>
        <taxon>Triticodae</taxon>
        <taxon>Triticeae</taxon>
        <taxon>Triticinae</taxon>
        <taxon>Triticum</taxon>
    </lineage>
</organism>
<dbReference type="OrthoDB" id="615024at2759"/>
<dbReference type="PANTHER" id="PTHR33207">
    <property type="entry name" value="F-BOX DOMAIN CONTAINING PROTEIN-RELATED"/>
    <property type="match status" value="1"/>
</dbReference>
<dbReference type="Gramene" id="TraesNOR3A03G01382490.1">
    <property type="protein sequence ID" value="TraesNOR3A03G01382490.1.CDS1"/>
    <property type="gene ID" value="TraesNOR3A03G01382490"/>
</dbReference>
<reference evidence="2" key="2">
    <citation type="submission" date="2018-10" db="UniProtKB">
        <authorList>
            <consortium name="EnsemblPlants"/>
        </authorList>
    </citation>
    <scope>IDENTIFICATION</scope>
</reference>
<dbReference type="AlphaFoldDB" id="A0A3B6EEH1"/>
<dbReference type="Gramene" id="TraesCS3A02G151500.1">
    <property type="protein sequence ID" value="TraesCS3A02G151500.1.cds1"/>
    <property type="gene ID" value="TraesCS3A02G151500"/>
</dbReference>
<sequence>MEDGRRRRRRRKSAQRETAPATKIDALTDDFLELVFLRLPLHRHLVYAACTCRRWRRVIAGDVGRFLLRFISLRGLSPAHFSGHYRVDERHRHPRPPGGNPVFVPSSSRWVAAAVARNLALDFLPRPGLAGRCWELADFWDGLLLLLLLDKETTWSPAYALVVCDPLTGSYSTVPLSAWFQGCGCLGAFLLHGEDAGARISLSNFRVTCAVYRPGDGVARACAFSSAGGGRWTSGAARSSMAVYGDQFGSGRGLGPFHFAGSTYGFAYWTVGDGILLALDKKAAEFSSSVGLDKTKYAALEDKRHTAEYAYQSPWFRACLS</sequence>
<evidence type="ECO:0008006" key="4">
    <source>
        <dbReference type="Google" id="ProtNLM"/>
    </source>
</evidence>
<dbReference type="Proteomes" id="UP000019116">
    <property type="component" value="Chromosome 3A"/>
</dbReference>
<dbReference type="Gramene" id="TraesROB_scaffold_043701_01G000100.1">
    <property type="protein sequence ID" value="TraesROB_scaffold_043701_01G000100.1"/>
    <property type="gene ID" value="TraesROB_scaffold_043701_01G000100"/>
</dbReference>
<name>A0A3B6EEH1_WHEAT</name>
<dbReference type="Gramene" id="TraesLDM3A03G01364660.1">
    <property type="protein sequence ID" value="TraesLDM3A03G01364660.1.CDS1"/>
    <property type="gene ID" value="TraesLDM3A03G01364660"/>
</dbReference>